<dbReference type="STRING" id="400682.A0A1X7SFT7"/>
<dbReference type="InterPro" id="IPR018097">
    <property type="entry name" value="EGF_Ca-bd_CS"/>
</dbReference>
<dbReference type="InterPro" id="IPR013032">
    <property type="entry name" value="EGF-like_CS"/>
</dbReference>
<feature type="domain" description="EGF-like" evidence="7">
    <location>
        <begin position="47"/>
        <end position="77"/>
    </location>
</feature>
<dbReference type="AlphaFoldDB" id="A0A1X7SFT7"/>
<evidence type="ECO:0000256" key="3">
    <source>
        <dbReference type="ARBA" id="ARBA00022737"/>
    </source>
</evidence>
<dbReference type="Pfam" id="PF12661">
    <property type="entry name" value="hEGF"/>
    <property type="match status" value="1"/>
</dbReference>
<dbReference type="SMART" id="SM00179">
    <property type="entry name" value="EGF_CA"/>
    <property type="match status" value="2"/>
</dbReference>
<evidence type="ECO:0000256" key="4">
    <source>
        <dbReference type="ARBA" id="ARBA00023157"/>
    </source>
</evidence>
<dbReference type="OMA" id="TECDQEM"/>
<dbReference type="GO" id="GO:0005112">
    <property type="term" value="F:Notch binding"/>
    <property type="evidence" value="ECO:0007669"/>
    <property type="project" value="TreeGrafter"/>
</dbReference>
<dbReference type="SUPFAM" id="SSF57196">
    <property type="entry name" value="EGF/Laminin"/>
    <property type="match status" value="2"/>
</dbReference>
<dbReference type="GO" id="GO:0005509">
    <property type="term" value="F:calcium ion binding"/>
    <property type="evidence" value="ECO:0007669"/>
    <property type="project" value="InterPro"/>
</dbReference>
<dbReference type="Pfam" id="PF00008">
    <property type="entry name" value="EGF"/>
    <property type="match status" value="1"/>
</dbReference>
<dbReference type="PANTHER" id="PTHR12916">
    <property type="entry name" value="CYTOCHROME C OXIDASE POLYPEPTIDE VIC-2"/>
    <property type="match status" value="1"/>
</dbReference>
<feature type="disulfide bond" evidence="6">
    <location>
        <begin position="35"/>
        <end position="44"/>
    </location>
</feature>
<dbReference type="PROSITE" id="PS00010">
    <property type="entry name" value="ASX_HYDROXYL"/>
    <property type="match status" value="2"/>
</dbReference>
<dbReference type="PANTHER" id="PTHR12916:SF4">
    <property type="entry name" value="UNINFLATABLE, ISOFORM C"/>
    <property type="match status" value="1"/>
</dbReference>
<dbReference type="CDD" id="cd00054">
    <property type="entry name" value="EGF_CA"/>
    <property type="match status" value="1"/>
</dbReference>
<dbReference type="SMART" id="SM00181">
    <property type="entry name" value="EGF"/>
    <property type="match status" value="2"/>
</dbReference>
<dbReference type="InterPro" id="IPR000152">
    <property type="entry name" value="EGF-type_Asp/Asn_hydroxyl_site"/>
</dbReference>
<feature type="disulfide bond" evidence="6">
    <location>
        <begin position="51"/>
        <end position="61"/>
    </location>
</feature>
<evidence type="ECO:0000259" key="7">
    <source>
        <dbReference type="PROSITE" id="PS50026"/>
    </source>
</evidence>
<keyword evidence="2" id="KW-0732">Signal</keyword>
<dbReference type="EnsemblMetazoa" id="Aqu2.1.00940_001">
    <property type="protein sequence ID" value="Aqu2.1.00940_001"/>
    <property type="gene ID" value="Aqu2.1.00940"/>
</dbReference>
<organism evidence="8">
    <name type="scientific">Amphimedon queenslandica</name>
    <name type="common">Sponge</name>
    <dbReference type="NCBI Taxonomy" id="400682"/>
    <lineage>
        <taxon>Eukaryota</taxon>
        <taxon>Metazoa</taxon>
        <taxon>Porifera</taxon>
        <taxon>Demospongiae</taxon>
        <taxon>Heteroscleromorpha</taxon>
        <taxon>Haplosclerida</taxon>
        <taxon>Niphatidae</taxon>
        <taxon>Amphimedon</taxon>
    </lineage>
</organism>
<sequence>YTGNNCSINIDDCSPDPCKNGATCNDQVADYQCECPRGFRGKNCSENINDCAPDPCVKGTCFDEINDYTCICESGYY</sequence>
<proteinExistence type="predicted"/>
<comment type="caution">
    <text evidence="6">Lacks conserved residue(s) required for the propagation of feature annotation.</text>
</comment>
<dbReference type="PROSITE" id="PS50026">
    <property type="entry name" value="EGF_3"/>
    <property type="match status" value="2"/>
</dbReference>
<evidence type="ECO:0000256" key="5">
    <source>
        <dbReference type="ARBA" id="ARBA00023180"/>
    </source>
</evidence>
<keyword evidence="4 6" id="KW-1015">Disulfide bond</keyword>
<name>A0A1X7SFT7_AMPQE</name>
<dbReference type="Gene3D" id="2.10.25.10">
    <property type="entry name" value="Laminin"/>
    <property type="match status" value="2"/>
</dbReference>
<evidence type="ECO:0000256" key="6">
    <source>
        <dbReference type="PROSITE-ProRule" id="PRU00076"/>
    </source>
</evidence>
<keyword evidence="5" id="KW-0325">Glycoprotein</keyword>
<dbReference type="PROSITE" id="PS00022">
    <property type="entry name" value="EGF_1"/>
    <property type="match status" value="1"/>
</dbReference>
<dbReference type="InParanoid" id="A0A1X7SFT7"/>
<protein>
    <recommendedName>
        <fullName evidence="7">EGF-like domain-containing protein</fullName>
    </recommendedName>
</protein>
<dbReference type="eggNOG" id="KOG1217">
    <property type="taxonomic scope" value="Eukaryota"/>
</dbReference>
<feature type="domain" description="EGF-like" evidence="7">
    <location>
        <begin position="9"/>
        <end position="45"/>
    </location>
</feature>
<dbReference type="PROSITE" id="PS01187">
    <property type="entry name" value="EGF_CA"/>
    <property type="match status" value="2"/>
</dbReference>
<keyword evidence="1 6" id="KW-0245">EGF-like domain</keyword>
<evidence type="ECO:0000256" key="2">
    <source>
        <dbReference type="ARBA" id="ARBA00022729"/>
    </source>
</evidence>
<evidence type="ECO:0000256" key="1">
    <source>
        <dbReference type="ARBA" id="ARBA00022536"/>
    </source>
</evidence>
<dbReference type="FunFam" id="2.10.25.10:FF:000321">
    <property type="entry name" value="Protein delta homolog 1"/>
    <property type="match status" value="1"/>
</dbReference>
<dbReference type="InterPro" id="IPR001881">
    <property type="entry name" value="EGF-like_Ca-bd_dom"/>
</dbReference>
<evidence type="ECO:0000313" key="8">
    <source>
        <dbReference type="EnsemblMetazoa" id="Aqu2.1.00940_001"/>
    </source>
</evidence>
<keyword evidence="3" id="KW-0677">Repeat</keyword>
<reference evidence="8" key="1">
    <citation type="submission" date="2017-05" db="UniProtKB">
        <authorList>
            <consortium name="EnsemblMetazoa"/>
        </authorList>
    </citation>
    <scope>IDENTIFICATION</scope>
</reference>
<dbReference type="PRINTS" id="PR00010">
    <property type="entry name" value="EGFBLOOD"/>
</dbReference>
<accession>A0A1X7SFT7</accession>
<dbReference type="InterPro" id="IPR000742">
    <property type="entry name" value="EGF"/>
</dbReference>
<dbReference type="PROSITE" id="PS01186">
    <property type="entry name" value="EGF_2"/>
    <property type="match status" value="1"/>
</dbReference>
<dbReference type="GO" id="GO:0007219">
    <property type="term" value="P:Notch signaling pathway"/>
    <property type="evidence" value="ECO:0007669"/>
    <property type="project" value="TreeGrafter"/>
</dbReference>